<protein>
    <submittedName>
        <fullName evidence="4">Transposase</fullName>
    </submittedName>
</protein>
<evidence type="ECO:0000256" key="1">
    <source>
        <dbReference type="SAM" id="Coils"/>
    </source>
</evidence>
<feature type="domain" description="Transposase IS116/IS110/IS902 C-terminal" evidence="3">
    <location>
        <begin position="214"/>
        <end position="295"/>
    </location>
</feature>
<keyword evidence="1" id="KW-0175">Coiled coil</keyword>
<dbReference type="InterPro" id="IPR003346">
    <property type="entry name" value="Transposase_20"/>
</dbReference>
<dbReference type="GO" id="GO:0006313">
    <property type="term" value="P:DNA transposition"/>
    <property type="evidence" value="ECO:0007669"/>
    <property type="project" value="InterPro"/>
</dbReference>
<dbReference type="Proteomes" id="UP000019849">
    <property type="component" value="Unassembled WGS sequence"/>
</dbReference>
<dbReference type="Pfam" id="PF02371">
    <property type="entry name" value="Transposase_20"/>
    <property type="match status" value="1"/>
</dbReference>
<dbReference type="HOGENOM" id="CLU_036902_3_3_5"/>
<evidence type="ECO:0000259" key="3">
    <source>
        <dbReference type="Pfam" id="PF02371"/>
    </source>
</evidence>
<dbReference type="AlphaFoldDB" id="A0A011VQA8"/>
<organism evidence="4 5">
    <name type="scientific">Aquamicrobium defluvii</name>
    <dbReference type="NCBI Taxonomy" id="69279"/>
    <lineage>
        <taxon>Bacteria</taxon>
        <taxon>Pseudomonadati</taxon>
        <taxon>Pseudomonadota</taxon>
        <taxon>Alphaproteobacteria</taxon>
        <taxon>Hyphomicrobiales</taxon>
        <taxon>Phyllobacteriaceae</taxon>
        <taxon>Aquamicrobium</taxon>
    </lineage>
</organism>
<dbReference type="Pfam" id="PF01548">
    <property type="entry name" value="DEDD_Tnp_IS110"/>
    <property type="match status" value="1"/>
</dbReference>
<feature type="domain" description="Transposase IS110-like N-terminal" evidence="2">
    <location>
        <begin position="7"/>
        <end position="151"/>
    </location>
</feature>
<dbReference type="GO" id="GO:0003677">
    <property type="term" value="F:DNA binding"/>
    <property type="evidence" value="ECO:0007669"/>
    <property type="project" value="InterPro"/>
</dbReference>
<dbReference type="PANTHER" id="PTHR33055:SF3">
    <property type="entry name" value="PUTATIVE TRANSPOSASE FOR IS117-RELATED"/>
    <property type="match status" value="1"/>
</dbReference>
<dbReference type="GO" id="GO:0004803">
    <property type="term" value="F:transposase activity"/>
    <property type="evidence" value="ECO:0007669"/>
    <property type="project" value="InterPro"/>
</dbReference>
<dbReference type="InterPro" id="IPR002525">
    <property type="entry name" value="Transp_IS110-like_N"/>
</dbReference>
<dbReference type="PANTHER" id="PTHR33055">
    <property type="entry name" value="TRANSPOSASE FOR INSERTION SEQUENCE ELEMENT IS1111A"/>
    <property type="match status" value="1"/>
</dbReference>
<proteinExistence type="predicted"/>
<dbReference type="NCBIfam" id="NF033542">
    <property type="entry name" value="transpos_IS110"/>
    <property type="match status" value="1"/>
</dbReference>
<evidence type="ECO:0000313" key="4">
    <source>
        <dbReference type="EMBL" id="EXL10565.1"/>
    </source>
</evidence>
<gene>
    <name evidence="4" type="ORF">BG36_01610</name>
</gene>
<reference evidence="4 5" key="1">
    <citation type="submission" date="2014-02" db="EMBL/GenBank/DDBJ databases">
        <title>Aquamicrobium defluvii Genome sequencing.</title>
        <authorList>
            <person name="Wang X."/>
        </authorList>
    </citation>
    <scope>NUCLEOTIDE SEQUENCE [LARGE SCALE GENOMIC DNA]</scope>
    <source>
        <strain evidence="4 5">W13Z1</strain>
    </source>
</reference>
<sequence>MSQSHYIGLDVSARSVNLCAVDQDGLVVHERKLSSDPEEIAQHILALPFVIARVGLEAGMLSQHIYGGLAESNLPVVCVETRHMKAALSAQLNKTDRHDARGIAQMMRVGLFKPVHVKTPTSQRLRTILTARQLLRSKLQDVENEIRGLIRNFGYHLGKVTARDFEPRVRELVADTDLHIVADALLLARRSLREQFGRLDDTLVKLARQDEVTRRFMTVPGVGPLVALTFRATVDVPSRFSRSRTVGAHFGLTPRKQQSGEVDRSGRISRWGDEMMRSLLYEAAQVLLTRVKRWSSLKAWAVRVSRRRGHKKAIIALARRIAVILHRMWIDGTEFDWGVKPEATAPSA</sequence>
<accession>A0A011VQA8</accession>
<evidence type="ECO:0000313" key="5">
    <source>
        <dbReference type="Proteomes" id="UP000019849"/>
    </source>
</evidence>
<evidence type="ECO:0000259" key="2">
    <source>
        <dbReference type="Pfam" id="PF01548"/>
    </source>
</evidence>
<dbReference type="RefSeq" id="WP_035022484.1">
    <property type="nucleotide sequence ID" value="NZ_KK073877.1"/>
</dbReference>
<dbReference type="eggNOG" id="COG3547">
    <property type="taxonomic scope" value="Bacteria"/>
</dbReference>
<comment type="caution">
    <text evidence="4">The sequence shown here is derived from an EMBL/GenBank/DDBJ whole genome shotgun (WGS) entry which is preliminary data.</text>
</comment>
<dbReference type="STRING" id="69279.BG36_01610"/>
<feature type="coiled-coil region" evidence="1">
    <location>
        <begin position="125"/>
        <end position="152"/>
    </location>
</feature>
<name>A0A011VQA8_9HYPH</name>
<dbReference type="PATRIC" id="fig|69279.3.peg.326"/>
<dbReference type="InterPro" id="IPR047650">
    <property type="entry name" value="Transpos_IS110"/>
</dbReference>
<dbReference type="EMBL" id="JENY01000001">
    <property type="protein sequence ID" value="EXL10565.1"/>
    <property type="molecule type" value="Genomic_DNA"/>
</dbReference>